<gene>
    <name evidence="2" type="ORF">BG006_008590</name>
</gene>
<proteinExistence type="predicted"/>
<dbReference type="Proteomes" id="UP000696485">
    <property type="component" value="Unassembled WGS sequence"/>
</dbReference>
<evidence type="ECO:0000313" key="3">
    <source>
        <dbReference type="Proteomes" id="UP000696485"/>
    </source>
</evidence>
<protein>
    <recommendedName>
        <fullName evidence="4">CsbD-like domain-containing protein</fullName>
    </recommendedName>
</protein>
<comment type="caution">
    <text evidence="2">The sequence shown here is derived from an EMBL/GenBank/DDBJ whole genome shotgun (WGS) entry which is preliminary data.</text>
</comment>
<feature type="region of interest" description="Disordered" evidence="1">
    <location>
        <begin position="31"/>
        <end position="94"/>
    </location>
</feature>
<feature type="compositionally biased region" description="Basic and acidic residues" evidence="1">
    <location>
        <begin position="72"/>
        <end position="81"/>
    </location>
</feature>
<name>A0A9P5VQ86_9FUNG</name>
<reference evidence="2" key="1">
    <citation type="journal article" date="2020" name="Fungal Divers.">
        <title>Resolving the Mortierellaceae phylogeny through synthesis of multi-gene phylogenetics and phylogenomics.</title>
        <authorList>
            <person name="Vandepol N."/>
            <person name="Liber J."/>
            <person name="Desiro A."/>
            <person name="Na H."/>
            <person name="Kennedy M."/>
            <person name="Barry K."/>
            <person name="Grigoriev I.V."/>
            <person name="Miller A.N."/>
            <person name="O'Donnell K."/>
            <person name="Stajich J.E."/>
            <person name="Bonito G."/>
        </authorList>
    </citation>
    <scope>NUCLEOTIDE SEQUENCE</scope>
    <source>
        <strain evidence="2">NVP1</strain>
    </source>
</reference>
<keyword evidence="3" id="KW-1185">Reference proteome</keyword>
<organism evidence="2 3">
    <name type="scientific">Podila minutissima</name>
    <dbReference type="NCBI Taxonomy" id="64525"/>
    <lineage>
        <taxon>Eukaryota</taxon>
        <taxon>Fungi</taxon>
        <taxon>Fungi incertae sedis</taxon>
        <taxon>Mucoromycota</taxon>
        <taxon>Mortierellomycotina</taxon>
        <taxon>Mortierellomycetes</taxon>
        <taxon>Mortierellales</taxon>
        <taxon>Mortierellaceae</taxon>
        <taxon>Podila</taxon>
    </lineage>
</organism>
<sequence length="94" mass="9817">MTDRLSNTYNEAVGGTKEKIGKAVGNERLAGHGAAQKAEAQANQQRVEAETHAKGLGHQAEGKAQKIVGAATDDHSMEARGHGNTALGDVERNV</sequence>
<dbReference type="EMBL" id="JAAAUY010000059">
    <property type="protein sequence ID" value="KAF9336463.1"/>
    <property type="molecule type" value="Genomic_DNA"/>
</dbReference>
<evidence type="ECO:0008006" key="4">
    <source>
        <dbReference type="Google" id="ProtNLM"/>
    </source>
</evidence>
<feature type="compositionally biased region" description="Low complexity" evidence="1">
    <location>
        <begin position="34"/>
        <end position="45"/>
    </location>
</feature>
<evidence type="ECO:0000256" key="1">
    <source>
        <dbReference type="SAM" id="MobiDB-lite"/>
    </source>
</evidence>
<evidence type="ECO:0000313" key="2">
    <source>
        <dbReference type="EMBL" id="KAF9336463.1"/>
    </source>
</evidence>
<accession>A0A9P5VQ86</accession>
<dbReference type="AlphaFoldDB" id="A0A9P5VQ86"/>